<dbReference type="Proteomes" id="UP001321543">
    <property type="component" value="Chromosome"/>
</dbReference>
<organism evidence="1 2">
    <name type="scientific">Microbacterium suwonense</name>
    <dbReference type="NCBI Taxonomy" id="683047"/>
    <lineage>
        <taxon>Bacteria</taxon>
        <taxon>Bacillati</taxon>
        <taxon>Actinomycetota</taxon>
        <taxon>Actinomycetes</taxon>
        <taxon>Micrococcales</taxon>
        <taxon>Microbacteriaceae</taxon>
        <taxon>Microbacterium</taxon>
    </lineage>
</organism>
<proteinExistence type="predicted"/>
<protein>
    <recommendedName>
        <fullName evidence="3">Solute-binding protein family 3/N-terminal domain-containing protein</fullName>
    </recommendedName>
</protein>
<dbReference type="EMBL" id="AP027728">
    <property type="protein sequence ID" value="BDZ38169.1"/>
    <property type="molecule type" value="Genomic_DNA"/>
</dbReference>
<evidence type="ECO:0008006" key="3">
    <source>
        <dbReference type="Google" id="ProtNLM"/>
    </source>
</evidence>
<evidence type="ECO:0000313" key="1">
    <source>
        <dbReference type="EMBL" id="BDZ38169.1"/>
    </source>
</evidence>
<dbReference type="SUPFAM" id="SSF53850">
    <property type="entry name" value="Periplasmic binding protein-like II"/>
    <property type="match status" value="1"/>
</dbReference>
<reference evidence="2" key="1">
    <citation type="journal article" date="2019" name="Int. J. Syst. Evol. Microbiol.">
        <title>The Global Catalogue of Microorganisms (GCM) 10K type strain sequencing project: providing services to taxonomists for standard genome sequencing and annotation.</title>
        <authorList>
            <consortium name="The Broad Institute Genomics Platform"/>
            <consortium name="The Broad Institute Genome Sequencing Center for Infectious Disease"/>
            <person name="Wu L."/>
            <person name="Ma J."/>
        </authorList>
    </citation>
    <scope>NUCLEOTIDE SEQUENCE [LARGE SCALE GENOMIC DNA]</scope>
    <source>
        <strain evidence="2">NBRC 106310</strain>
    </source>
</reference>
<name>A0ABN6X143_9MICO</name>
<accession>A0ABN6X143</accession>
<evidence type="ECO:0000313" key="2">
    <source>
        <dbReference type="Proteomes" id="UP001321543"/>
    </source>
</evidence>
<gene>
    <name evidence="1" type="ORF">GCM10025863_07830</name>
</gene>
<sequence>MKAGRLDAAAVSSQAGLTLLHGLEMVLVEDDDDYPGLTATYDFVWPSTKGNDDLTAALNEYIAHVQEGGTLKTILFESGVPDEFIDFYLNGRP</sequence>
<keyword evidence="2" id="KW-1185">Reference proteome</keyword>